<dbReference type="GeneTree" id="ENSGT00940000157559"/>
<gene>
    <name evidence="4 6 7" type="primary">rnf17</name>
</gene>
<dbReference type="InterPro" id="IPR047845">
    <property type="entry name" value="RNF17-like_TUDOR_rpt1"/>
</dbReference>
<feature type="domain" description="Tudor" evidence="3">
    <location>
        <begin position="1496"/>
        <end position="1556"/>
    </location>
</feature>
<reference evidence="4" key="1">
    <citation type="journal article" date="2010" name="Science">
        <title>The genome of the Western clawed frog Xenopus tropicalis.</title>
        <authorList>
            <person name="Hellsten U."/>
            <person name="Harland R.M."/>
            <person name="Gilchrist M.J."/>
            <person name="Hendrix D."/>
            <person name="Jurka J."/>
            <person name="Kapitonov V."/>
            <person name="Ovcharenko I."/>
            <person name="Putnam N.H."/>
            <person name="Shu S."/>
            <person name="Taher L."/>
            <person name="Blitz I.L."/>
            <person name="Blumberg B."/>
            <person name="Dichmann D.S."/>
            <person name="Dubchak I."/>
            <person name="Amaya E."/>
            <person name="Detter J.C."/>
            <person name="Fletcher R."/>
            <person name="Gerhard D.S."/>
            <person name="Goodstein D."/>
            <person name="Graves T."/>
            <person name="Grigoriev I.V."/>
            <person name="Grimwood J."/>
            <person name="Kawashima T."/>
            <person name="Lindquist E."/>
            <person name="Lucas S.M."/>
            <person name="Mead P.E."/>
            <person name="Mitros T."/>
            <person name="Ogino H."/>
            <person name="Ohta Y."/>
            <person name="Poliakov A.V."/>
            <person name="Pollet N."/>
            <person name="Robert J."/>
            <person name="Salamov A."/>
            <person name="Sater A.K."/>
            <person name="Schmutz J."/>
            <person name="Terry A."/>
            <person name="Vize P.D."/>
            <person name="Warren W.C."/>
            <person name="Wells D."/>
            <person name="Wills A."/>
            <person name="Wilson R.K."/>
            <person name="Zimmerman L.B."/>
            <person name="Zorn A.M."/>
            <person name="Grainger R."/>
            <person name="Grammer T."/>
            <person name="Khokha M.K."/>
            <person name="Richardson P.M."/>
            <person name="Rokhsar D.S."/>
        </authorList>
    </citation>
    <scope>NUCLEOTIDE SEQUENCE [LARGE SCALE GENOMIC DNA]</scope>
    <source>
        <strain evidence="4">Nigerian</strain>
    </source>
</reference>
<dbReference type="SUPFAM" id="SSF63748">
    <property type="entry name" value="Tudor/PWWP/MBT"/>
    <property type="match status" value="4"/>
</dbReference>
<dbReference type="CDD" id="cd20414">
    <property type="entry name" value="Tudor_TDRD4_rpt1"/>
    <property type="match status" value="1"/>
</dbReference>
<dbReference type="GeneID" id="100490831"/>
<dbReference type="InterPro" id="IPR002999">
    <property type="entry name" value="Tudor"/>
</dbReference>
<dbReference type="KEGG" id="xtr:100490831"/>
<evidence type="ECO:0000313" key="5">
    <source>
        <dbReference type="Proteomes" id="UP000008143"/>
    </source>
</evidence>
<dbReference type="RefSeq" id="XP_031753125.1">
    <property type="nucleotide sequence ID" value="XM_031897265.1"/>
</dbReference>
<organism evidence="4">
    <name type="scientific">Xenopus tropicalis</name>
    <name type="common">Western clawed frog</name>
    <name type="synonym">Silurana tropicalis</name>
    <dbReference type="NCBI Taxonomy" id="8364"/>
    <lineage>
        <taxon>Eukaryota</taxon>
        <taxon>Metazoa</taxon>
        <taxon>Chordata</taxon>
        <taxon>Craniata</taxon>
        <taxon>Vertebrata</taxon>
        <taxon>Euteleostomi</taxon>
        <taxon>Amphibia</taxon>
        <taxon>Batrachia</taxon>
        <taxon>Anura</taxon>
        <taxon>Pipoidea</taxon>
        <taxon>Pipidae</taxon>
        <taxon>Xenopodinae</taxon>
        <taxon>Xenopus</taxon>
        <taxon>Silurana</taxon>
    </lineage>
</organism>
<accession>A0A803JE77</accession>
<dbReference type="PANTHER" id="PTHR16442:SF1">
    <property type="entry name" value="RING FINGER PROTEIN 17"/>
    <property type="match status" value="1"/>
</dbReference>
<name>A0A803JE77_XENTR</name>
<dbReference type="PROSITE" id="PS50304">
    <property type="entry name" value="TUDOR"/>
    <property type="match status" value="3"/>
</dbReference>
<feature type="coiled-coil region" evidence="1">
    <location>
        <begin position="203"/>
        <end position="241"/>
    </location>
</feature>
<feature type="domain" description="Tudor" evidence="3">
    <location>
        <begin position="756"/>
        <end position="814"/>
    </location>
</feature>
<feature type="region of interest" description="Disordered" evidence="2">
    <location>
        <begin position="14"/>
        <end position="35"/>
    </location>
</feature>
<dbReference type="SMART" id="SM00333">
    <property type="entry name" value="TUDOR"/>
    <property type="match status" value="4"/>
</dbReference>
<dbReference type="Gene3D" id="2.40.50.90">
    <property type="match status" value="5"/>
</dbReference>
<evidence type="ECO:0000313" key="6">
    <source>
        <dbReference type="RefSeq" id="XP_031753125.1"/>
    </source>
</evidence>
<evidence type="ECO:0000256" key="2">
    <source>
        <dbReference type="SAM" id="MobiDB-lite"/>
    </source>
</evidence>
<dbReference type="Ensembl" id="ENSXETT00000111603">
    <property type="protein sequence ID" value="ENSXETP00000106205"/>
    <property type="gene ID" value="ENSXETG00000034020"/>
</dbReference>
<evidence type="ECO:0000259" key="3">
    <source>
        <dbReference type="PROSITE" id="PS50304"/>
    </source>
</evidence>
<sequence length="1641" mass="186494">MCLLRAYAQLHSESGQDSRRVSSSAVPASQDQLPSNRLLHYPGRAARPFGNLSLLCPVGSSWFLHILEQEYEEEADDTETCDFDYDEPLLIDEMSTTEMTDEEQMDMSQIENPCTKMDLPPSENEDSDKNSLASVDNQGDICQRIDEALAIASDSFQCIDEAIKTLKHLDGKNRQADKSISSVIYEEFGKISSALQKRKAFLLAEVKANSEAYSTDIDKAIQEIEEKRNYLETRVKFAEGLKESPSLSTYCDLNQLLADLKVNLNYKNVVQKYKTDIRFAFDAENLFQMIGLTGEVCSSKSPIIQMKEKSDSDSYNESYNTHKVQKKHSAKARWQRQHWIGQEVHPEYKCVQEDYFCLQKPPSLMSSNNVETSLSTPDVIIEEIINEDDNTCLPVHNRTAITPLQRIEKIWNFRPGIDIDGRKNRYRKLQKKRINSCSPLVQKSTASTELVNLVYLVNPCNFYIRRYSQTKQAVILDKILKTLSSKDRPSSIDLLVLGEIIAINSMEHHSWCRGKIITLIPLENKYNGKPCGPTQYKIEDVLLLKVFLLDYGSTEVFSAVRYVGNNVSRTEDSPSQYNIIKNLCDIIRKFNLPSEAQLRSAPPLAIQCSLVDIVPANPEGLWTAKCKEECLKLVNNKCVEMKVFKEEDNKLFVDLKKPSSYKSSSNIPASLRDALVFLELARFHLPGAAEESILPRSLNPPVVPEHRTNFTVVVSHVNSPSDFYIQVADNANEYATFSQEIQEVYNCEESDLKIKHAVIGQVCMKKFKDGYWYRAVVVGFTGQDEVTIKFVDFGDTDTVNVSTLRDIKEEFLDMPCKAICCRLAFIEPCNNAQRWSLEACRYFAKVADQRPFHCNSFGVLLDNKLSVELFEMGLESGIGINTKMIELKYASLIPGSPGLSSQQSAKTEVWDTPTILYGNHMECDEISLFREKALDVVICNAESPGKIYFRWLSSESYMKRLQSRMAEKYETSNPETVQWKVEMYVAVQIPVTKQWRRGLIKNIVSDRLVQVYYYDFGMKDLVDIINIRTLEDSLKELGNLCLECSLMDIKPAGGSENWTATACDFLSFYLNGAVAKITIEENTSQYPLPVKIWRKDEAGQEVDISDYLVRQGLALKLRGSELQTVGKVIENCTSVTDVHDLIKLTLQYDPEKIVSETKIASGHLESDELMSEQNLIEPYMPPRIPDSVFNAKVSFIDGGIIYVIPESIEKDLEKLMHDMQESFKCLGVSGRYSWKKGEGCVIKGSDTTSYRGKVLQILGGEMIKVQYVDFGYIEKTLMCHASPNVFNADVPRFCIPCQLHKTLPVGNKWQPDAIELLKELLLERSVKVHVVETPTVPGGIASVYIYCNNASVSCILEQYAHCIPEDSDKRSKFETSHEFKHCLRKIKGDQYSEANMFRKSDLEKVFDVSFESLLSPEWETPILPKYTVPSLPNPEERFPVKVRHIQKPNEVYISMNLSDGVLCDIDDTTLSFEEDSLMSRIIWINRHEDALLDLTDFRPEMPCLAEYSDGKLYRAKLLSVACYEPPKFFVEFVDYGSTKAVETDSLFQMPADLMQYPVEAIKVNLAGLKPPSEELEMDRLPYSPEWSIRAVEVMMDILEKKIFLASRTGSSSELSVFLYEETGDKLVYELLVEEGLADFDQ</sequence>
<dbReference type="InterPro" id="IPR047850">
    <property type="entry name" value="RNF17-like_TUDOR_rpt5"/>
</dbReference>
<dbReference type="InterPro" id="IPR035437">
    <property type="entry name" value="SNase_OB-fold_sf"/>
</dbReference>
<keyword evidence="1" id="KW-0175">Coiled coil</keyword>
<evidence type="ECO:0000313" key="7">
    <source>
        <dbReference type="Xenbase" id="XB-GENE-990909"/>
    </source>
</evidence>
<dbReference type="AGR" id="Xenbase:XB-GENE-990909"/>
<evidence type="ECO:0000256" key="1">
    <source>
        <dbReference type="SAM" id="Coils"/>
    </source>
</evidence>
<dbReference type="Proteomes" id="UP000008143">
    <property type="component" value="Chromosome 2"/>
</dbReference>
<dbReference type="PANTHER" id="PTHR16442">
    <property type="entry name" value="RING FINGER PROTEIN 17"/>
    <property type="match status" value="1"/>
</dbReference>
<proteinExistence type="predicted"/>
<reference evidence="6" key="3">
    <citation type="submission" date="2025-04" db="UniProtKB">
        <authorList>
            <consortium name="RefSeq"/>
        </authorList>
    </citation>
    <scope>IDENTIFICATION</scope>
    <source>
        <strain evidence="6">Nigerian</strain>
        <tissue evidence="6">Liver and blood</tissue>
    </source>
</reference>
<protein>
    <submittedName>
        <fullName evidence="4 6">Ring finger protein 17</fullName>
    </submittedName>
</protein>
<dbReference type="OrthoDB" id="5800423at2759"/>
<feature type="region of interest" description="Disordered" evidence="2">
    <location>
        <begin position="112"/>
        <end position="133"/>
    </location>
</feature>
<reference evidence="4" key="2">
    <citation type="submission" date="2021-03" db="UniProtKB">
        <authorList>
            <consortium name="Ensembl"/>
        </authorList>
    </citation>
    <scope>IDENTIFICATION</scope>
</reference>
<dbReference type="Pfam" id="PF00567">
    <property type="entry name" value="TUDOR"/>
    <property type="match status" value="4"/>
</dbReference>
<dbReference type="Bgee" id="ENSXETG00000034020">
    <property type="expression patterns" value="Expressed in testis and 7 other cell types or tissues"/>
</dbReference>
<keyword evidence="5" id="KW-1185">Reference proteome</keyword>
<dbReference type="InterPro" id="IPR047848">
    <property type="entry name" value="RNF17-like_TUDOR_rpt3"/>
</dbReference>
<dbReference type="CDD" id="cd20418">
    <property type="entry name" value="Tudor_TDRD4_rpt5"/>
    <property type="match status" value="1"/>
</dbReference>
<dbReference type="CDD" id="cd20416">
    <property type="entry name" value="Tudor_TDRD4_rpt3"/>
    <property type="match status" value="1"/>
</dbReference>
<feature type="domain" description="Tudor" evidence="3">
    <location>
        <begin position="978"/>
        <end position="1037"/>
    </location>
</feature>
<dbReference type="CTD" id="56163"/>
<dbReference type="Xenbase" id="XB-GENE-990909">
    <property type="gene designation" value="rnf17"/>
</dbReference>
<dbReference type="Gene3D" id="2.30.30.140">
    <property type="match status" value="3"/>
</dbReference>
<evidence type="ECO:0000313" key="4">
    <source>
        <dbReference type="Ensembl" id="ENSXETP00000106205"/>
    </source>
</evidence>